<organism evidence="1 2">
    <name type="scientific">Camellia lanceoleosa</name>
    <dbReference type="NCBI Taxonomy" id="1840588"/>
    <lineage>
        <taxon>Eukaryota</taxon>
        <taxon>Viridiplantae</taxon>
        <taxon>Streptophyta</taxon>
        <taxon>Embryophyta</taxon>
        <taxon>Tracheophyta</taxon>
        <taxon>Spermatophyta</taxon>
        <taxon>Magnoliopsida</taxon>
        <taxon>eudicotyledons</taxon>
        <taxon>Gunneridae</taxon>
        <taxon>Pentapetalae</taxon>
        <taxon>asterids</taxon>
        <taxon>Ericales</taxon>
        <taxon>Theaceae</taxon>
        <taxon>Camellia</taxon>
    </lineage>
</organism>
<comment type="caution">
    <text evidence="1">The sequence shown here is derived from an EMBL/GenBank/DDBJ whole genome shotgun (WGS) entry which is preliminary data.</text>
</comment>
<proteinExistence type="predicted"/>
<evidence type="ECO:0000313" key="2">
    <source>
        <dbReference type="Proteomes" id="UP001060215"/>
    </source>
</evidence>
<protein>
    <submittedName>
        <fullName evidence="1">Uncharacterized protein</fullName>
    </submittedName>
</protein>
<reference evidence="1 2" key="1">
    <citation type="journal article" date="2022" name="Plant J.">
        <title>Chromosome-level genome of Camellia lanceoleosa provides a valuable resource for understanding genome evolution and self-incompatibility.</title>
        <authorList>
            <person name="Gong W."/>
            <person name="Xiao S."/>
            <person name="Wang L."/>
            <person name="Liao Z."/>
            <person name="Chang Y."/>
            <person name="Mo W."/>
            <person name="Hu G."/>
            <person name="Li W."/>
            <person name="Zhao G."/>
            <person name="Zhu H."/>
            <person name="Hu X."/>
            <person name="Ji K."/>
            <person name="Xiang X."/>
            <person name="Song Q."/>
            <person name="Yuan D."/>
            <person name="Jin S."/>
            <person name="Zhang L."/>
        </authorList>
    </citation>
    <scope>NUCLEOTIDE SEQUENCE [LARGE SCALE GENOMIC DNA]</scope>
    <source>
        <strain evidence="1">SQ_2022a</strain>
    </source>
</reference>
<dbReference type="Proteomes" id="UP001060215">
    <property type="component" value="Chromosome 1"/>
</dbReference>
<keyword evidence="2" id="KW-1185">Reference proteome</keyword>
<name>A0ACC0J4N1_9ERIC</name>
<sequence length="37" mass="4467">MQNLYTNVKSNMNMYLNLFLIGNLNMHKTLFLIRLCF</sequence>
<accession>A0ACC0J4N1</accession>
<gene>
    <name evidence="1" type="ORF">LOK49_LG01G01260</name>
</gene>
<evidence type="ECO:0000313" key="1">
    <source>
        <dbReference type="EMBL" id="KAI8031875.1"/>
    </source>
</evidence>
<dbReference type="EMBL" id="CM045758">
    <property type="protein sequence ID" value="KAI8031875.1"/>
    <property type="molecule type" value="Genomic_DNA"/>
</dbReference>